<dbReference type="GO" id="GO:0005524">
    <property type="term" value="F:ATP binding"/>
    <property type="evidence" value="ECO:0007669"/>
    <property type="project" value="UniProtKB-KW"/>
</dbReference>
<evidence type="ECO:0000256" key="3">
    <source>
        <dbReference type="ARBA" id="ARBA00014415"/>
    </source>
</evidence>
<dbReference type="SUPFAM" id="SSF53067">
    <property type="entry name" value="Actin-like ATPase domain"/>
    <property type="match status" value="2"/>
</dbReference>
<keyword evidence="9" id="KW-0143">Chaperone</keyword>
<evidence type="ECO:0000313" key="14">
    <source>
        <dbReference type="EMBL" id="PRO65873.1"/>
    </source>
</evidence>
<keyword evidence="6 13" id="KW-0547">Nucleotide-binding</keyword>
<evidence type="ECO:0000256" key="12">
    <source>
        <dbReference type="ARBA" id="ARBA00033103"/>
    </source>
</evidence>
<accession>A0A2P6MI01</accession>
<dbReference type="PROSITE" id="PS01036">
    <property type="entry name" value="HSP70_3"/>
    <property type="match status" value="1"/>
</dbReference>
<dbReference type="InterPro" id="IPR018181">
    <property type="entry name" value="Heat_shock_70_CS"/>
</dbReference>
<protein>
    <recommendedName>
        <fullName evidence="3">Chaperone protein DnaK</fullName>
    </recommendedName>
    <alternativeName>
        <fullName evidence="4">Chaperone protein dnaK</fullName>
    </alternativeName>
    <alternativeName>
        <fullName evidence="12">HSP70</fullName>
    </alternativeName>
    <alternativeName>
        <fullName evidence="11">Heat shock 70 kDa protein</fullName>
    </alternativeName>
    <alternativeName>
        <fullName evidence="10">Heat shock protein 70</fullName>
    </alternativeName>
</protein>
<dbReference type="InterPro" id="IPR029047">
    <property type="entry name" value="HSP70_peptide-bd_sf"/>
</dbReference>
<reference evidence="14 15" key="1">
    <citation type="submission" date="2018-03" db="EMBL/GenBank/DDBJ databases">
        <title>Bacillus urumqiensis sp. nov., a moderately haloalkaliphilic bacterium isolated from a salt lake.</title>
        <authorList>
            <person name="Zhao B."/>
            <person name="Liao Z."/>
        </authorList>
    </citation>
    <scope>NUCLEOTIDE SEQUENCE [LARGE SCALE GENOMIC DNA]</scope>
    <source>
        <strain evidence="14 15">BZ-SZ-XJ18</strain>
    </source>
</reference>
<evidence type="ECO:0000256" key="9">
    <source>
        <dbReference type="ARBA" id="ARBA00023186"/>
    </source>
</evidence>
<dbReference type="InterPro" id="IPR013126">
    <property type="entry name" value="Hsp_70_fam"/>
</dbReference>
<dbReference type="Proteomes" id="UP000243650">
    <property type="component" value="Unassembled WGS sequence"/>
</dbReference>
<dbReference type="GO" id="GO:0140662">
    <property type="term" value="F:ATP-dependent protein folding chaperone"/>
    <property type="evidence" value="ECO:0007669"/>
    <property type="project" value="InterPro"/>
</dbReference>
<dbReference type="InterPro" id="IPR043129">
    <property type="entry name" value="ATPase_NBD"/>
</dbReference>
<comment type="function">
    <text evidence="1">Acts as a chaperone.</text>
</comment>
<keyword evidence="5" id="KW-0597">Phosphoprotein</keyword>
<dbReference type="SUPFAM" id="SSF100920">
    <property type="entry name" value="Heat shock protein 70kD (HSP70), peptide-binding domain"/>
    <property type="match status" value="1"/>
</dbReference>
<evidence type="ECO:0000256" key="1">
    <source>
        <dbReference type="ARBA" id="ARBA00002290"/>
    </source>
</evidence>
<evidence type="ECO:0000256" key="11">
    <source>
        <dbReference type="ARBA" id="ARBA00030945"/>
    </source>
</evidence>
<dbReference type="FunFam" id="3.30.420.40:FF:000071">
    <property type="entry name" value="Molecular chaperone DnaK"/>
    <property type="match status" value="1"/>
</dbReference>
<proteinExistence type="inferred from homology"/>
<name>A0A2P6MI01_ALKUR</name>
<dbReference type="Gene3D" id="3.30.420.40">
    <property type="match status" value="2"/>
</dbReference>
<evidence type="ECO:0000256" key="8">
    <source>
        <dbReference type="ARBA" id="ARBA00023016"/>
    </source>
</evidence>
<dbReference type="PROSITE" id="PS00329">
    <property type="entry name" value="HSP70_2"/>
    <property type="match status" value="1"/>
</dbReference>
<evidence type="ECO:0000256" key="6">
    <source>
        <dbReference type="ARBA" id="ARBA00022741"/>
    </source>
</evidence>
<evidence type="ECO:0000256" key="13">
    <source>
        <dbReference type="RuleBase" id="RU003322"/>
    </source>
</evidence>
<organism evidence="14 15">
    <name type="scientific">Alkalicoccus urumqiensis</name>
    <name type="common">Bacillus urumqiensis</name>
    <dbReference type="NCBI Taxonomy" id="1548213"/>
    <lineage>
        <taxon>Bacteria</taxon>
        <taxon>Bacillati</taxon>
        <taxon>Bacillota</taxon>
        <taxon>Bacilli</taxon>
        <taxon>Bacillales</taxon>
        <taxon>Bacillaceae</taxon>
        <taxon>Alkalicoccus</taxon>
    </lineage>
</organism>
<dbReference type="OrthoDB" id="9766019at2"/>
<dbReference type="Pfam" id="PF00012">
    <property type="entry name" value="HSP70"/>
    <property type="match status" value="1"/>
</dbReference>
<keyword evidence="15" id="KW-1185">Reference proteome</keyword>
<dbReference type="AlphaFoldDB" id="A0A2P6MI01"/>
<evidence type="ECO:0000256" key="7">
    <source>
        <dbReference type="ARBA" id="ARBA00022840"/>
    </source>
</evidence>
<evidence type="ECO:0000256" key="4">
    <source>
        <dbReference type="ARBA" id="ARBA00017249"/>
    </source>
</evidence>
<dbReference type="EMBL" id="PVNS01000006">
    <property type="protein sequence ID" value="PRO65873.1"/>
    <property type="molecule type" value="Genomic_DNA"/>
</dbReference>
<evidence type="ECO:0000313" key="15">
    <source>
        <dbReference type="Proteomes" id="UP000243650"/>
    </source>
</evidence>
<evidence type="ECO:0000256" key="2">
    <source>
        <dbReference type="ARBA" id="ARBA00007381"/>
    </source>
</evidence>
<dbReference type="FunFam" id="3.90.640.10:FF:000003">
    <property type="entry name" value="Molecular chaperone DnaK"/>
    <property type="match status" value="1"/>
</dbReference>
<gene>
    <name evidence="14" type="ORF">C6I21_08230</name>
</gene>
<dbReference type="Gene3D" id="2.60.34.10">
    <property type="entry name" value="Substrate Binding Domain Of DNAk, Chain A, domain 1"/>
    <property type="match status" value="1"/>
</dbReference>
<evidence type="ECO:0000256" key="5">
    <source>
        <dbReference type="ARBA" id="ARBA00022553"/>
    </source>
</evidence>
<dbReference type="PROSITE" id="PS00297">
    <property type="entry name" value="HSP70_1"/>
    <property type="match status" value="1"/>
</dbReference>
<dbReference type="Gene3D" id="3.90.640.10">
    <property type="entry name" value="Actin, Chain A, domain 4"/>
    <property type="match status" value="1"/>
</dbReference>
<keyword evidence="8" id="KW-0346">Stress response</keyword>
<evidence type="ECO:0000256" key="10">
    <source>
        <dbReference type="ARBA" id="ARBA00030019"/>
    </source>
</evidence>
<comment type="caution">
    <text evidence="14">The sequence shown here is derived from an EMBL/GenBank/DDBJ whole genome shotgun (WGS) entry which is preliminary data.</text>
</comment>
<keyword evidence="7 13" id="KW-0067">ATP-binding</keyword>
<sequence length="572" mass="63008">MYTIGIDLGTTNSAAAYMKNGEPEIIVNEDGERTTPSVIQISEAADDFGSVTQFKLGSHAKDEYSSYPEQTIVESKRLMGKKEKLSAAGLSFTAEDAAVKILQGIKKSAEEKLGGPVTEAVITVPAYFTDDQRKATKRAGERAGFRVDRIINEPTAAALAFGMDHLETDQTIIVYDFGGGTFDVSIIEIFDGVIDVKATAGNNQLGGADFDDVLADWIVTTFNAKENLDLLQLGSSEEILQRKVRIRQEAEKVKKTLSFHEKAKVNIPFIAVLDNQPVTISLDITKEQFDSMTKHLVEESIELVQKALDDAGVTRENIDEVLLIGGTTRIPSIKECLIERFHVTPDKSVNPDEAVALGAAVQASVKQGDIRLTILDIAPYRIGIETVYLMDDRMMNGYFNEIIPRNSKIPISGVSTYFTVNDFQTAIDVNVYQSFIDNEWVEAATLMDTFKLEGIPAARAGAEPISIEFGYDINGILTLHATIVSTGRRVTKIISRKENDDVQTAEPVPPPEVNTEALEHLLQKAEEVLQEKPSEVRLEMSVLEVRSALAEKRYEDLSRLENELTDALLDAI</sequence>
<dbReference type="PRINTS" id="PR00301">
    <property type="entry name" value="HEATSHOCK70"/>
</dbReference>
<comment type="similarity">
    <text evidence="2 13">Belongs to the heat shock protein 70 family.</text>
</comment>
<dbReference type="PANTHER" id="PTHR19375">
    <property type="entry name" value="HEAT SHOCK PROTEIN 70KDA"/>
    <property type="match status" value="1"/>
</dbReference>